<sequence>MFIGNVFKKIFKEHALVFDRIEKCLSSNTHSVKKLFKPEALKKEYVTFYFYRKTFESALNSQPVCLN</sequence>
<proteinExistence type="predicted"/>
<dbReference type="STRING" id="1801735.A2645_00100"/>
<reference evidence="1 2" key="1">
    <citation type="journal article" date="2016" name="Nat. Commun.">
        <title>Thousands of microbial genomes shed light on interconnected biogeochemical processes in an aquifer system.</title>
        <authorList>
            <person name="Anantharaman K."/>
            <person name="Brown C.T."/>
            <person name="Hug L.A."/>
            <person name="Sharon I."/>
            <person name="Castelle C.J."/>
            <person name="Probst A.J."/>
            <person name="Thomas B.C."/>
            <person name="Singh A."/>
            <person name="Wilkins M.J."/>
            <person name="Karaoz U."/>
            <person name="Brodie E.L."/>
            <person name="Williams K.H."/>
            <person name="Hubbard S.S."/>
            <person name="Banfield J.F."/>
        </authorList>
    </citation>
    <scope>NUCLEOTIDE SEQUENCE [LARGE SCALE GENOMIC DNA]</scope>
</reference>
<evidence type="ECO:0000313" key="1">
    <source>
        <dbReference type="EMBL" id="OGI61416.1"/>
    </source>
</evidence>
<evidence type="ECO:0000313" key="2">
    <source>
        <dbReference type="Proteomes" id="UP000182253"/>
    </source>
</evidence>
<comment type="caution">
    <text evidence="1">The sequence shown here is derived from an EMBL/GenBank/DDBJ whole genome shotgun (WGS) entry which is preliminary data.</text>
</comment>
<gene>
    <name evidence="1" type="ORF">A2645_00100</name>
</gene>
<organism evidence="1 2">
    <name type="scientific">Candidatus Nomurabacteria bacterium RIFCSPHIGHO2_01_FULL_39_9</name>
    <dbReference type="NCBI Taxonomy" id="1801735"/>
    <lineage>
        <taxon>Bacteria</taxon>
        <taxon>Candidatus Nomuraibacteriota</taxon>
    </lineage>
</organism>
<dbReference type="AlphaFoldDB" id="A0A1F6UVR7"/>
<dbReference type="EMBL" id="MFTL01000019">
    <property type="protein sequence ID" value="OGI61416.1"/>
    <property type="molecule type" value="Genomic_DNA"/>
</dbReference>
<dbReference type="Proteomes" id="UP000182253">
    <property type="component" value="Unassembled WGS sequence"/>
</dbReference>
<protein>
    <submittedName>
        <fullName evidence="1">Uncharacterized protein</fullName>
    </submittedName>
</protein>
<accession>A0A1F6UVR7</accession>
<name>A0A1F6UVR7_9BACT</name>